<evidence type="ECO:0000259" key="2">
    <source>
        <dbReference type="Pfam" id="PF00329"/>
    </source>
</evidence>
<dbReference type="Proteomes" id="UP000070565">
    <property type="component" value="Unassembled WGS sequence"/>
</dbReference>
<dbReference type="Gene3D" id="3.30.460.80">
    <property type="entry name" value="NADH:ubiquinone oxidoreductase, 30kDa subunit"/>
    <property type="match status" value="1"/>
</dbReference>
<protein>
    <recommendedName>
        <fullName evidence="2">NADH:ubiquinone oxidoreductase 30kDa subunit domain-containing protein</fullName>
    </recommendedName>
</protein>
<dbReference type="InterPro" id="IPR001268">
    <property type="entry name" value="NADH_UbQ_OxRdtase_30kDa_su"/>
</dbReference>
<evidence type="ECO:0000256" key="1">
    <source>
        <dbReference type="ARBA" id="ARBA00007569"/>
    </source>
</evidence>
<dbReference type="GO" id="GO:0008137">
    <property type="term" value="F:NADH dehydrogenase (ubiquinone) activity"/>
    <property type="evidence" value="ECO:0007669"/>
    <property type="project" value="InterPro"/>
</dbReference>
<keyword evidence="4" id="KW-1185">Reference proteome</keyword>
<sequence length="140" mass="15874">MSRESKKRKLGKAKEIERGDLKAICKELAEKGFDHVKSLTGIDRPEDGQIELVYHVSSYSSSDLQGEIAEIRTKIDRDDPRIGSLAELWPSAEYMEAETRDLLGVIFEGNELGDPLLLPEELKDEYPLRKDFVIPEEGIK</sequence>
<proteinExistence type="inferred from homology"/>
<dbReference type="Pfam" id="PF00329">
    <property type="entry name" value="Complex1_30kDa"/>
    <property type="match status" value="1"/>
</dbReference>
<dbReference type="AlphaFoldDB" id="A0A133VBC3"/>
<comment type="similarity">
    <text evidence="1">Belongs to the complex I 30 kDa subunit family.</text>
</comment>
<gene>
    <name evidence="3" type="ORF">AKJ45_00825</name>
</gene>
<dbReference type="InterPro" id="IPR037232">
    <property type="entry name" value="NADH_quin_OxRdtase_su_C/D-like"/>
</dbReference>
<accession>A0A133VBC3</accession>
<reference evidence="3 4" key="1">
    <citation type="journal article" date="2016" name="Sci. Rep.">
        <title>Metabolic traits of an uncultured archaeal lineage -MSBL1- from brine pools of the Red Sea.</title>
        <authorList>
            <person name="Mwirichia R."/>
            <person name="Alam I."/>
            <person name="Rashid M."/>
            <person name="Vinu M."/>
            <person name="Ba-Alawi W."/>
            <person name="Anthony Kamau A."/>
            <person name="Kamanda Ngugi D."/>
            <person name="Goker M."/>
            <person name="Klenk H.P."/>
            <person name="Bajic V."/>
            <person name="Stingl U."/>
        </authorList>
    </citation>
    <scope>NUCLEOTIDE SEQUENCE [LARGE SCALE GENOMIC DNA]</scope>
    <source>
        <strain evidence="3">SCGC-AAA261F19</strain>
    </source>
</reference>
<dbReference type="SUPFAM" id="SSF143243">
    <property type="entry name" value="Nqo5-like"/>
    <property type="match status" value="1"/>
</dbReference>
<feature type="domain" description="NADH:ubiquinone oxidoreductase 30kDa subunit" evidence="2">
    <location>
        <begin position="16"/>
        <end position="136"/>
    </location>
</feature>
<dbReference type="PANTHER" id="PTHR10884:SF14">
    <property type="entry name" value="NADH DEHYDROGENASE [UBIQUINONE] IRON-SULFUR PROTEIN 3, MITOCHONDRIAL"/>
    <property type="match status" value="1"/>
</dbReference>
<name>A0A133VBC3_9EURY</name>
<dbReference type="PANTHER" id="PTHR10884">
    <property type="entry name" value="NADH DEHYDROGENASE UBIQUINONE IRON-SULFUR PROTEIN 3"/>
    <property type="match status" value="1"/>
</dbReference>
<comment type="caution">
    <text evidence="3">The sequence shown here is derived from an EMBL/GenBank/DDBJ whole genome shotgun (WGS) entry which is preliminary data.</text>
</comment>
<dbReference type="EMBL" id="LHXZ01000005">
    <property type="protein sequence ID" value="KXB03707.1"/>
    <property type="molecule type" value="Genomic_DNA"/>
</dbReference>
<evidence type="ECO:0000313" key="3">
    <source>
        <dbReference type="EMBL" id="KXB03707.1"/>
    </source>
</evidence>
<evidence type="ECO:0000313" key="4">
    <source>
        <dbReference type="Proteomes" id="UP000070565"/>
    </source>
</evidence>
<organism evidence="3 4">
    <name type="scientific">candidate division MSBL1 archaeon SCGC-AAA261F19</name>
    <dbReference type="NCBI Taxonomy" id="1698275"/>
    <lineage>
        <taxon>Archaea</taxon>
        <taxon>Methanobacteriati</taxon>
        <taxon>Methanobacteriota</taxon>
        <taxon>candidate division MSBL1</taxon>
    </lineage>
</organism>